<keyword evidence="3" id="KW-0804">Transcription</keyword>
<evidence type="ECO:0000256" key="1">
    <source>
        <dbReference type="ARBA" id="ARBA00023015"/>
    </source>
</evidence>
<dbReference type="EMBL" id="LGUV01000002">
    <property type="protein sequence ID" value="KOG57822.1"/>
    <property type="molecule type" value="Genomic_DNA"/>
</dbReference>
<dbReference type="SUPFAM" id="SSF48498">
    <property type="entry name" value="Tetracyclin repressor-like, C-terminal domain"/>
    <property type="match status" value="1"/>
</dbReference>
<dbReference type="GO" id="GO:0000976">
    <property type="term" value="F:transcription cis-regulatory region binding"/>
    <property type="evidence" value="ECO:0007669"/>
    <property type="project" value="TreeGrafter"/>
</dbReference>
<feature type="DNA-binding region" description="H-T-H motif" evidence="4">
    <location>
        <begin position="46"/>
        <end position="65"/>
    </location>
</feature>
<evidence type="ECO:0000313" key="8">
    <source>
        <dbReference type="Proteomes" id="UP000037084"/>
    </source>
</evidence>
<evidence type="ECO:0000259" key="6">
    <source>
        <dbReference type="PROSITE" id="PS50977"/>
    </source>
</evidence>
<organism evidence="7 8">
    <name type="scientific">Streptomyces virginiae</name>
    <name type="common">Streptomyces cinnamonensis</name>
    <dbReference type="NCBI Taxonomy" id="1961"/>
    <lineage>
        <taxon>Bacteria</taxon>
        <taxon>Bacillati</taxon>
        <taxon>Actinomycetota</taxon>
        <taxon>Actinomycetes</taxon>
        <taxon>Kitasatosporales</taxon>
        <taxon>Streptomycetaceae</taxon>
        <taxon>Streptomyces</taxon>
    </lineage>
</organism>
<dbReference type="GO" id="GO:0003700">
    <property type="term" value="F:DNA-binding transcription factor activity"/>
    <property type="evidence" value="ECO:0007669"/>
    <property type="project" value="TreeGrafter"/>
</dbReference>
<dbReference type="SUPFAM" id="SSF46689">
    <property type="entry name" value="Homeodomain-like"/>
    <property type="match status" value="1"/>
</dbReference>
<dbReference type="Proteomes" id="UP000037084">
    <property type="component" value="Unassembled WGS sequence"/>
</dbReference>
<dbReference type="PANTHER" id="PTHR30055:SF238">
    <property type="entry name" value="MYCOFACTOCIN BIOSYNTHESIS TRANSCRIPTIONAL REGULATOR MFTR-RELATED"/>
    <property type="match status" value="1"/>
</dbReference>
<comment type="caution">
    <text evidence="7">The sequence shown here is derived from an EMBL/GenBank/DDBJ whole genome shotgun (WGS) entry which is preliminary data.</text>
</comment>
<evidence type="ECO:0000256" key="5">
    <source>
        <dbReference type="SAM" id="MobiDB-lite"/>
    </source>
</evidence>
<proteinExistence type="predicted"/>
<accession>A0A0L8N596</accession>
<dbReference type="AlphaFoldDB" id="A0A0L8N596"/>
<feature type="compositionally biased region" description="Basic and acidic residues" evidence="5">
    <location>
        <begin position="103"/>
        <end position="118"/>
    </location>
</feature>
<gene>
    <name evidence="7" type="ORF">ADK75_03045</name>
</gene>
<feature type="region of interest" description="Disordered" evidence="5">
    <location>
        <begin position="91"/>
        <end position="118"/>
    </location>
</feature>
<reference evidence="8" key="1">
    <citation type="submission" date="2015-07" db="EMBL/GenBank/DDBJ databases">
        <authorList>
            <consortium name="Consortium for Microbial Forensics and Genomics (microFORGE)"/>
            <person name="Knight B.M."/>
            <person name="Roberts D.P."/>
            <person name="Lin D."/>
            <person name="Hari K."/>
            <person name="Fletcher J."/>
            <person name="Melcher U."/>
            <person name="Blagden T."/>
            <person name="Winegar R.A."/>
        </authorList>
    </citation>
    <scope>NUCLEOTIDE SEQUENCE [LARGE SCALE GENOMIC DNA]</scope>
    <source>
        <strain evidence="8">NRRL B-1447</strain>
    </source>
</reference>
<dbReference type="Gene3D" id="1.10.357.10">
    <property type="entry name" value="Tetracycline Repressor, domain 2"/>
    <property type="match status" value="2"/>
</dbReference>
<dbReference type="PANTHER" id="PTHR30055">
    <property type="entry name" value="HTH-TYPE TRANSCRIPTIONAL REGULATOR RUTR"/>
    <property type="match status" value="1"/>
</dbReference>
<dbReference type="Pfam" id="PF00440">
    <property type="entry name" value="TetR_N"/>
    <property type="match status" value="1"/>
</dbReference>
<dbReference type="InterPro" id="IPR009057">
    <property type="entry name" value="Homeodomain-like_sf"/>
</dbReference>
<keyword evidence="1" id="KW-0805">Transcription regulation</keyword>
<protein>
    <recommendedName>
        <fullName evidence="6">HTH tetR-type domain-containing protein</fullName>
    </recommendedName>
</protein>
<evidence type="ECO:0000256" key="4">
    <source>
        <dbReference type="PROSITE-ProRule" id="PRU00335"/>
    </source>
</evidence>
<name>A0A0L8N596_STRVG</name>
<evidence type="ECO:0000256" key="3">
    <source>
        <dbReference type="ARBA" id="ARBA00023163"/>
    </source>
</evidence>
<dbReference type="InterPro" id="IPR036271">
    <property type="entry name" value="Tet_transcr_reg_TetR-rel_C_sf"/>
</dbReference>
<feature type="domain" description="HTH tetR-type" evidence="6">
    <location>
        <begin position="23"/>
        <end position="83"/>
    </location>
</feature>
<sequence length="234" mass="25003">MRPERRRQVGAGIAVGVRKERAAGTEAALKEAARALFLERGYAQTKITDITKAAGRSTGSFYEHFAGKDELLDALLADMGAQVDAAVGVGDQVPETGDQAPESGDRAPSHPHTHPREHDLADRAQLRTHVAATWGVFRDHLPVVVALFQKSMAEPPGSGRAWGRLLADTAPLREHLAYMREQGRELPGDPELVAAAMGAMISMLGYAAMTGGARLDDDEVVETLTALLHRGLAG</sequence>
<dbReference type="InterPro" id="IPR050109">
    <property type="entry name" value="HTH-type_TetR-like_transc_reg"/>
</dbReference>
<dbReference type="PRINTS" id="PR00455">
    <property type="entry name" value="HTHTETR"/>
</dbReference>
<dbReference type="InterPro" id="IPR001647">
    <property type="entry name" value="HTH_TetR"/>
</dbReference>
<dbReference type="PATRIC" id="fig|1961.12.peg.636"/>
<evidence type="ECO:0000256" key="2">
    <source>
        <dbReference type="ARBA" id="ARBA00023125"/>
    </source>
</evidence>
<dbReference type="PROSITE" id="PS50977">
    <property type="entry name" value="HTH_TETR_2"/>
    <property type="match status" value="1"/>
</dbReference>
<evidence type="ECO:0000313" key="7">
    <source>
        <dbReference type="EMBL" id="KOG57822.1"/>
    </source>
</evidence>
<keyword evidence="2 4" id="KW-0238">DNA-binding</keyword>